<dbReference type="InterPro" id="IPR036915">
    <property type="entry name" value="Cyclin-like_sf"/>
</dbReference>
<evidence type="ECO:0000313" key="9">
    <source>
        <dbReference type="Proteomes" id="UP000010422"/>
    </source>
</evidence>
<feature type="domain" description="Cyclin-like" evidence="6">
    <location>
        <begin position="330"/>
        <end position="411"/>
    </location>
</feature>
<proteinExistence type="inferred from homology"/>
<dbReference type="InterPro" id="IPR039361">
    <property type="entry name" value="Cyclin"/>
</dbReference>
<dbReference type="SMART" id="SM01332">
    <property type="entry name" value="Cyclin_C"/>
    <property type="match status" value="1"/>
</dbReference>
<comment type="caution">
    <text evidence="8">The sequence shown here is derived from an EMBL/GenBank/DDBJ whole genome shotgun (WGS) entry which is preliminary data.</text>
</comment>
<evidence type="ECO:0000256" key="5">
    <source>
        <dbReference type="SAM" id="MobiDB-lite"/>
    </source>
</evidence>
<dbReference type="SMART" id="SM00385">
    <property type="entry name" value="CYCLIN"/>
    <property type="match status" value="2"/>
</dbReference>
<dbReference type="AlphaFoldDB" id="L0PFJ7"/>
<dbReference type="InterPro" id="IPR046965">
    <property type="entry name" value="Cyclin_A/B-like"/>
</dbReference>
<dbReference type="STRING" id="1209962.L0PFJ7"/>
<dbReference type="SUPFAM" id="SSF47954">
    <property type="entry name" value="Cyclin-like"/>
    <property type="match status" value="2"/>
</dbReference>
<gene>
    <name evidence="8" type="ORF">PNEJI1_000583</name>
</gene>
<evidence type="ECO:0008006" key="10">
    <source>
        <dbReference type="Google" id="ProtNLM"/>
    </source>
</evidence>
<dbReference type="InParanoid" id="L0PFJ7"/>
<dbReference type="PROSITE" id="PS00292">
    <property type="entry name" value="CYCLINS"/>
    <property type="match status" value="1"/>
</dbReference>
<evidence type="ECO:0000256" key="1">
    <source>
        <dbReference type="ARBA" id="ARBA00022618"/>
    </source>
</evidence>
<dbReference type="InterPro" id="IPR013763">
    <property type="entry name" value="Cyclin-like_dom"/>
</dbReference>
<dbReference type="Proteomes" id="UP000010422">
    <property type="component" value="Unassembled WGS sequence"/>
</dbReference>
<keyword evidence="1" id="KW-0132">Cell division</keyword>
<dbReference type="InterPro" id="IPR004367">
    <property type="entry name" value="Cyclin_C-dom"/>
</dbReference>
<dbReference type="InterPro" id="IPR006671">
    <property type="entry name" value="Cyclin_N"/>
</dbReference>
<organism evidence="9">
    <name type="scientific">Pneumocystis jirovecii</name>
    <name type="common">Human pneumocystis pneumonia agent</name>
    <dbReference type="NCBI Taxonomy" id="42068"/>
    <lineage>
        <taxon>Eukaryota</taxon>
        <taxon>Fungi</taxon>
        <taxon>Dikarya</taxon>
        <taxon>Ascomycota</taxon>
        <taxon>Taphrinomycotina</taxon>
        <taxon>Pneumocystomycetes</taxon>
        <taxon>Pneumocystaceae</taxon>
        <taxon>Pneumocystis</taxon>
    </lineage>
</organism>
<dbReference type="GO" id="GO:0016538">
    <property type="term" value="F:cyclin-dependent protein serine/threonine kinase regulator activity"/>
    <property type="evidence" value="ECO:0007669"/>
    <property type="project" value="InterPro"/>
</dbReference>
<keyword evidence="2 4" id="KW-0195">Cyclin</keyword>
<evidence type="ECO:0000259" key="7">
    <source>
        <dbReference type="SMART" id="SM01332"/>
    </source>
</evidence>
<dbReference type="CDD" id="cd20512">
    <property type="entry name" value="CYCLIN_CLBs_yeast_rpt2"/>
    <property type="match status" value="1"/>
</dbReference>
<reference evidence="8 9" key="1">
    <citation type="journal article" date="2012" name="MBio">
        <title>De novo assembly of the Pneumocystis jirovecii genome from a single bronchoalveolar lavage fluid specimen from a patient.</title>
        <authorList>
            <person name="Cisse O.H."/>
            <person name="Pagni M."/>
            <person name="Hauser P.M."/>
        </authorList>
    </citation>
    <scope>NUCLEOTIDE SEQUENCE [LARGE SCALE GENOMIC DNA]</scope>
    <source>
        <strain evidence="8 9">SE8</strain>
    </source>
</reference>
<dbReference type="FunCoup" id="L0PFJ7">
    <property type="interactions" value="499"/>
</dbReference>
<dbReference type="Gene3D" id="1.10.472.10">
    <property type="entry name" value="Cyclin-like"/>
    <property type="match status" value="2"/>
</dbReference>
<dbReference type="CDD" id="cd20568">
    <property type="entry name" value="CYCLIN_CLBs_yeast_rpt1"/>
    <property type="match status" value="1"/>
</dbReference>
<evidence type="ECO:0000256" key="3">
    <source>
        <dbReference type="ARBA" id="ARBA00023306"/>
    </source>
</evidence>
<protein>
    <recommendedName>
        <fullName evidence="10">Cyclin N-terminal domain-containing protein</fullName>
    </recommendedName>
</protein>
<evidence type="ECO:0000256" key="4">
    <source>
        <dbReference type="RuleBase" id="RU000383"/>
    </source>
</evidence>
<dbReference type="Pfam" id="PF00134">
    <property type="entry name" value="Cyclin_N"/>
    <property type="match status" value="1"/>
</dbReference>
<dbReference type="Pfam" id="PF02984">
    <property type="entry name" value="Cyclin_C"/>
    <property type="match status" value="1"/>
</dbReference>
<dbReference type="GO" id="GO:0044772">
    <property type="term" value="P:mitotic cell cycle phase transition"/>
    <property type="evidence" value="ECO:0007669"/>
    <property type="project" value="InterPro"/>
</dbReference>
<keyword evidence="3" id="KW-0131">Cell cycle</keyword>
<dbReference type="InterPro" id="IPR048258">
    <property type="entry name" value="Cyclins_cyclin-box"/>
</dbReference>
<dbReference type="GO" id="GO:0051301">
    <property type="term" value="P:cell division"/>
    <property type="evidence" value="ECO:0007669"/>
    <property type="project" value="UniProtKB-KW"/>
</dbReference>
<feature type="domain" description="Cyclin-like" evidence="6">
    <location>
        <begin position="233"/>
        <end position="317"/>
    </location>
</feature>
<feature type="region of interest" description="Disordered" evidence="5">
    <location>
        <begin position="126"/>
        <end position="150"/>
    </location>
</feature>
<dbReference type="PIRSF" id="PIRSF001771">
    <property type="entry name" value="Cyclin_A_B_D_E"/>
    <property type="match status" value="1"/>
</dbReference>
<accession>L0PFJ7</accession>
<dbReference type="VEuPathDB" id="FungiDB:PNEJI1_000583"/>
<feature type="domain" description="Cyclin C-terminal" evidence="7">
    <location>
        <begin position="326"/>
        <end position="441"/>
    </location>
</feature>
<evidence type="ECO:0000259" key="6">
    <source>
        <dbReference type="SMART" id="SM00385"/>
    </source>
</evidence>
<dbReference type="EMBL" id="CAKM01000249">
    <property type="protein sequence ID" value="CCJ30385.1"/>
    <property type="molecule type" value="Genomic_DNA"/>
</dbReference>
<sequence length="529" mass="60671">MNAARRITRQTALSSVNDENKLHGQATRVKLTSTQSSESHAKPWTVATRKRAALGDVSNVNNKENMVSKTKTQPLNTKARVVTKPTVPVLQTKESTQLIQPVQTAETMQLVQSVQPIPLVDPHVEETTRKRRTSKVLKEQKQPVGVKQTQASKKVRVESLSNTATDMVVDATVPSQDWDDLDADDAHDPLMVSEYVEEIMNYMRELEVLTLPLPDYMDRQKELQWKMRGILVDWLIEVHAKFRLLPETLFLSVNIIDRFLSLRVCSLPKLQLVGITALFIAAKYEEVMCPSIKNFIYMADGGYTNEEILKAEQYVLQVLGYDMSYPNPMNFLRRVSKADNYDIQTRTVAKYLIEISLLDHRFLPFVPSNIAASGIYLARIMVTGGDWNANLIHYSGYKESDLMPCSKMMLDYLSRSVVKHEAFFKKYASKKFMKASLFVRDWVKKHYNVEDNMRLNGISLDHDIHEPNEKHEGVDDDEVSYILYYDLDKKNIYSVSENNNLRLLEGLETIQLTTTWTTDDSLFTHQDAF</sequence>
<evidence type="ECO:0000313" key="8">
    <source>
        <dbReference type="EMBL" id="CCJ30385.1"/>
    </source>
</evidence>
<name>L0PFJ7_PNEJI</name>
<dbReference type="PANTHER" id="PTHR10177">
    <property type="entry name" value="CYCLINS"/>
    <property type="match status" value="1"/>
</dbReference>
<evidence type="ECO:0000256" key="2">
    <source>
        <dbReference type="ARBA" id="ARBA00023127"/>
    </source>
</evidence>
<dbReference type="FunFam" id="1.10.472.10:FF:000001">
    <property type="entry name" value="G2/mitotic-specific cyclin"/>
    <property type="match status" value="1"/>
</dbReference>
<comment type="similarity">
    <text evidence="4">Belongs to the cyclin family.</text>
</comment>